<reference evidence="2 3" key="1">
    <citation type="submission" date="2019-07" db="EMBL/GenBank/DDBJ databases">
        <title>Lentzea xizangensis sp. nov., isolated from Qinghai-Tibetan Plateau Soils.</title>
        <authorList>
            <person name="Huang J."/>
        </authorList>
    </citation>
    <scope>NUCLEOTIDE SEQUENCE [LARGE SCALE GENOMIC DNA]</scope>
    <source>
        <strain evidence="2 3">FXJ1.1311</strain>
    </source>
</reference>
<dbReference type="Pfam" id="PF03995">
    <property type="entry name" value="Inhibitor_I36"/>
    <property type="match status" value="1"/>
</dbReference>
<dbReference type="RefSeq" id="WP_146356674.1">
    <property type="nucleotide sequence ID" value="NZ_VOBR01000022.1"/>
</dbReference>
<keyword evidence="3" id="KW-1185">Reference proteome</keyword>
<organism evidence="2 3">
    <name type="scientific">Lentzea tibetensis</name>
    <dbReference type="NCBI Taxonomy" id="2591470"/>
    <lineage>
        <taxon>Bacteria</taxon>
        <taxon>Bacillati</taxon>
        <taxon>Actinomycetota</taxon>
        <taxon>Actinomycetes</taxon>
        <taxon>Pseudonocardiales</taxon>
        <taxon>Pseudonocardiaceae</taxon>
        <taxon>Lentzea</taxon>
    </lineage>
</organism>
<protein>
    <recommendedName>
        <fullName evidence="4">Peptidase inhibitor family I36</fullName>
    </recommendedName>
</protein>
<gene>
    <name evidence="2" type="ORF">FKR81_29315</name>
</gene>
<dbReference type="Proteomes" id="UP000316639">
    <property type="component" value="Unassembled WGS sequence"/>
</dbReference>
<dbReference type="AlphaFoldDB" id="A0A563ELR0"/>
<feature type="signal peptide" evidence="1">
    <location>
        <begin position="1"/>
        <end position="24"/>
    </location>
</feature>
<accession>A0A563ELR0</accession>
<proteinExistence type="predicted"/>
<dbReference type="OrthoDB" id="5196292at2"/>
<evidence type="ECO:0000313" key="3">
    <source>
        <dbReference type="Proteomes" id="UP000316639"/>
    </source>
</evidence>
<comment type="caution">
    <text evidence="2">The sequence shown here is derived from an EMBL/GenBank/DDBJ whole genome shotgun (WGS) entry which is preliminary data.</text>
</comment>
<sequence length="120" mass="13065">MSTKTLVAALVVFTGVVIAPASQAQVTRGDSACDKGEFCVWAGAQYAGKTERLDLESANPNECIQLSLVGRSFANRLSRDVAVYQREDCSTEAEFTTYPKNGTYVPDAYFVIRAITVWEG</sequence>
<evidence type="ECO:0000313" key="2">
    <source>
        <dbReference type="EMBL" id="TWP48083.1"/>
    </source>
</evidence>
<evidence type="ECO:0008006" key="4">
    <source>
        <dbReference type="Google" id="ProtNLM"/>
    </source>
</evidence>
<dbReference type="EMBL" id="VOBR01000022">
    <property type="protein sequence ID" value="TWP48083.1"/>
    <property type="molecule type" value="Genomic_DNA"/>
</dbReference>
<evidence type="ECO:0000256" key="1">
    <source>
        <dbReference type="SAM" id="SignalP"/>
    </source>
</evidence>
<feature type="chain" id="PRO_5021887264" description="Peptidase inhibitor family I36" evidence="1">
    <location>
        <begin position="25"/>
        <end position="120"/>
    </location>
</feature>
<name>A0A563ELR0_9PSEU</name>
<keyword evidence="1" id="KW-0732">Signal</keyword>